<sequence>MRPVLVSFVVLMSMLAGCASPRASFYRLSADPSLTAISTATATRATTRPVIVGPVTVPDLVDRPQIVTRNTDNEVALNEYARWGEPLKSSIADAIAADLAVLLASGKVAPASRAIADPDAWRVRVDIQQFESVPGDAVMIDAQWTVRRFGDESALTGRSMVREPVNGDGWDALVAAHSRALARVSREIAGAIAGSAVR</sequence>
<gene>
    <name evidence="3" type="ORF">AWB77_01178</name>
</gene>
<evidence type="ECO:0000313" key="3">
    <source>
        <dbReference type="EMBL" id="SAK49871.1"/>
    </source>
</evidence>
<reference evidence="3" key="1">
    <citation type="submission" date="2016-01" db="EMBL/GenBank/DDBJ databases">
        <authorList>
            <person name="Peeters C."/>
        </authorList>
    </citation>
    <scope>NUCLEOTIDE SEQUENCE</scope>
    <source>
        <strain evidence="3">LMG 29320</strain>
    </source>
</reference>
<comment type="caution">
    <text evidence="3">The sequence shown here is derived from an EMBL/GenBank/DDBJ whole genome shotgun (WGS) entry which is preliminary data.</text>
</comment>
<organism evidence="3 4">
    <name type="scientific">Caballeronia fortuita</name>
    <dbReference type="NCBI Taxonomy" id="1777138"/>
    <lineage>
        <taxon>Bacteria</taxon>
        <taxon>Pseudomonadati</taxon>
        <taxon>Pseudomonadota</taxon>
        <taxon>Betaproteobacteria</taxon>
        <taxon>Burkholderiales</taxon>
        <taxon>Burkholderiaceae</taxon>
        <taxon>Caballeronia</taxon>
    </lineage>
</organism>
<dbReference type="OrthoDB" id="1494661at2"/>
<dbReference type="STRING" id="1777138.AWB77_01178"/>
<proteinExistence type="predicted"/>
<feature type="chain" id="PRO_5007619808" evidence="1">
    <location>
        <begin position="19"/>
        <end position="198"/>
    </location>
</feature>
<protein>
    <submittedName>
        <fullName evidence="3">Lipoprotein</fullName>
    </submittedName>
</protein>
<dbReference type="Pfam" id="PF03886">
    <property type="entry name" value="ABC_trans_aux"/>
    <property type="match status" value="1"/>
</dbReference>
<name>A0A157ZWH9_9BURK</name>
<dbReference type="Proteomes" id="UP000054903">
    <property type="component" value="Unassembled WGS sequence"/>
</dbReference>
<keyword evidence="4" id="KW-1185">Reference proteome</keyword>
<evidence type="ECO:0000259" key="2">
    <source>
        <dbReference type="Pfam" id="PF03886"/>
    </source>
</evidence>
<dbReference type="SUPFAM" id="SSF159594">
    <property type="entry name" value="XCC0632-like"/>
    <property type="match status" value="1"/>
</dbReference>
<dbReference type="AlphaFoldDB" id="A0A157ZWH9"/>
<dbReference type="EMBL" id="FCNX02000002">
    <property type="protein sequence ID" value="SAK49871.1"/>
    <property type="molecule type" value="Genomic_DNA"/>
</dbReference>
<keyword evidence="3" id="KW-0449">Lipoprotein</keyword>
<keyword evidence="1" id="KW-0732">Signal</keyword>
<accession>A0A157ZWH9</accession>
<dbReference type="PROSITE" id="PS51257">
    <property type="entry name" value="PROKAR_LIPOPROTEIN"/>
    <property type="match status" value="1"/>
</dbReference>
<dbReference type="RefSeq" id="WP_061133443.1">
    <property type="nucleotide sequence ID" value="NZ_FCNX02000002.1"/>
</dbReference>
<feature type="domain" description="ABC-type transport auxiliary lipoprotein component" evidence="2">
    <location>
        <begin position="34"/>
        <end position="189"/>
    </location>
</feature>
<dbReference type="InterPro" id="IPR005586">
    <property type="entry name" value="ABC_trans_aux"/>
</dbReference>
<feature type="signal peptide" evidence="1">
    <location>
        <begin position="1"/>
        <end position="18"/>
    </location>
</feature>
<evidence type="ECO:0000256" key="1">
    <source>
        <dbReference type="SAM" id="SignalP"/>
    </source>
</evidence>
<evidence type="ECO:0000313" key="4">
    <source>
        <dbReference type="Proteomes" id="UP000054903"/>
    </source>
</evidence>
<dbReference type="Gene3D" id="3.40.50.10610">
    <property type="entry name" value="ABC-type transport auxiliary lipoprotein component"/>
    <property type="match status" value="1"/>
</dbReference>